<organism evidence="7 8">
    <name type="scientific">Natronincola peptidivorans</name>
    <dbReference type="NCBI Taxonomy" id="426128"/>
    <lineage>
        <taxon>Bacteria</taxon>
        <taxon>Bacillati</taxon>
        <taxon>Bacillota</taxon>
        <taxon>Clostridia</taxon>
        <taxon>Peptostreptococcales</taxon>
        <taxon>Natronincolaceae</taxon>
        <taxon>Natronincola</taxon>
    </lineage>
</organism>
<dbReference type="GO" id="GO:0015940">
    <property type="term" value="P:pantothenate biosynthetic process"/>
    <property type="evidence" value="ECO:0007669"/>
    <property type="project" value="UniProtKB-UniPathway"/>
</dbReference>
<evidence type="ECO:0000313" key="7">
    <source>
        <dbReference type="EMBL" id="SET42804.1"/>
    </source>
</evidence>
<dbReference type="InterPro" id="IPR036291">
    <property type="entry name" value="NAD(P)-bd_dom_sf"/>
</dbReference>
<name>A0A1I0ECZ5_9FIRM</name>
<dbReference type="GO" id="GO:0008677">
    <property type="term" value="F:2-dehydropantoate 2-reductase activity"/>
    <property type="evidence" value="ECO:0007669"/>
    <property type="project" value="UniProtKB-EC"/>
</dbReference>
<dbReference type="Proteomes" id="UP000199568">
    <property type="component" value="Unassembled WGS sequence"/>
</dbReference>
<dbReference type="EMBL" id="FOHU01000010">
    <property type="protein sequence ID" value="SET42804.1"/>
    <property type="molecule type" value="Genomic_DNA"/>
</dbReference>
<dbReference type="InterPro" id="IPR013328">
    <property type="entry name" value="6PGD_dom2"/>
</dbReference>
<dbReference type="UniPathway" id="UPA00028">
    <property type="reaction ID" value="UER00004"/>
</dbReference>
<comment type="function">
    <text evidence="4">Catalyzes the NADPH-dependent reduction of ketopantoate into pantoic acid.</text>
</comment>
<keyword evidence="3 4" id="KW-0560">Oxidoreductase</keyword>
<dbReference type="EC" id="1.1.1.169" evidence="4"/>
<dbReference type="InterPro" id="IPR013752">
    <property type="entry name" value="KPA_reductase"/>
</dbReference>
<dbReference type="GO" id="GO:0005737">
    <property type="term" value="C:cytoplasm"/>
    <property type="evidence" value="ECO:0007669"/>
    <property type="project" value="TreeGrafter"/>
</dbReference>
<dbReference type="SUPFAM" id="SSF51735">
    <property type="entry name" value="NAD(P)-binding Rossmann-fold domains"/>
    <property type="match status" value="1"/>
</dbReference>
<keyword evidence="8" id="KW-1185">Reference proteome</keyword>
<dbReference type="Gene3D" id="1.10.1040.10">
    <property type="entry name" value="N-(1-d-carboxylethyl)-l-norvaline Dehydrogenase, domain 2"/>
    <property type="match status" value="1"/>
</dbReference>
<dbReference type="NCBIfam" id="TIGR00745">
    <property type="entry name" value="apbA_panE"/>
    <property type="match status" value="1"/>
</dbReference>
<accession>A0A1I0ECZ5</accession>
<feature type="domain" description="Ketopantoate reductase N-terminal" evidence="5">
    <location>
        <begin position="4"/>
        <end position="150"/>
    </location>
</feature>
<dbReference type="Gene3D" id="3.40.50.720">
    <property type="entry name" value="NAD(P)-binding Rossmann-like Domain"/>
    <property type="match status" value="1"/>
</dbReference>
<evidence type="ECO:0000256" key="3">
    <source>
        <dbReference type="ARBA" id="ARBA00023002"/>
    </source>
</evidence>
<dbReference type="PANTHER" id="PTHR21708">
    <property type="entry name" value="PROBABLE 2-DEHYDROPANTOATE 2-REDUCTASE"/>
    <property type="match status" value="1"/>
</dbReference>
<comment type="catalytic activity">
    <reaction evidence="4">
        <text>(R)-pantoate + NADP(+) = 2-dehydropantoate + NADPH + H(+)</text>
        <dbReference type="Rhea" id="RHEA:16233"/>
        <dbReference type="ChEBI" id="CHEBI:11561"/>
        <dbReference type="ChEBI" id="CHEBI:15378"/>
        <dbReference type="ChEBI" id="CHEBI:15980"/>
        <dbReference type="ChEBI" id="CHEBI:57783"/>
        <dbReference type="ChEBI" id="CHEBI:58349"/>
        <dbReference type="EC" id="1.1.1.169"/>
    </reaction>
</comment>
<dbReference type="AlphaFoldDB" id="A0A1I0ECZ5"/>
<dbReference type="SUPFAM" id="SSF48179">
    <property type="entry name" value="6-phosphogluconate dehydrogenase C-terminal domain-like"/>
    <property type="match status" value="1"/>
</dbReference>
<dbReference type="PANTHER" id="PTHR21708:SF26">
    <property type="entry name" value="2-DEHYDROPANTOATE 2-REDUCTASE"/>
    <property type="match status" value="1"/>
</dbReference>
<dbReference type="OrthoDB" id="9772736at2"/>
<evidence type="ECO:0000256" key="1">
    <source>
        <dbReference type="ARBA" id="ARBA00007870"/>
    </source>
</evidence>
<feature type="domain" description="Ketopantoate reductase C-terminal" evidence="6">
    <location>
        <begin position="181"/>
        <end position="297"/>
    </location>
</feature>
<evidence type="ECO:0000313" key="8">
    <source>
        <dbReference type="Proteomes" id="UP000199568"/>
    </source>
</evidence>
<keyword evidence="2 4" id="KW-0521">NADP</keyword>
<sequence>MKYMILGTGGTGGCIGGYLAASGKDVTFIARGQHLKAMKENGLLIHSSLRGKIHLKKVKAFDSQETLEKYDVIFVCVKGYSLHEIVPLIAKTSHKKTVVIPILNTLNASEKLQKALPGINVLDGCIYVSAFISTPGEITQGIKIFRVVFGPKEDTDIDNNLLLQIQEDLLESGIEGILSNNMRRDIFKKFAFTSACAATGAYYDVKAGEMQKEGKYNNTFLALLKELQLIANALNIQLDCDLIEESLQILAGLASDTTSSLQKDMKLGGNNEKSELIFDIVRIAEKYGVDVPYYQKIAMHFGYKN</sequence>
<reference evidence="7 8" key="1">
    <citation type="submission" date="2016-10" db="EMBL/GenBank/DDBJ databases">
        <authorList>
            <person name="de Groot N.N."/>
        </authorList>
    </citation>
    <scope>NUCLEOTIDE SEQUENCE [LARGE SCALE GENOMIC DNA]</scope>
    <source>
        <strain evidence="7 8">DSM 18979</strain>
    </source>
</reference>
<keyword evidence="4" id="KW-0566">Pantothenate biosynthesis</keyword>
<evidence type="ECO:0000256" key="2">
    <source>
        <dbReference type="ARBA" id="ARBA00022857"/>
    </source>
</evidence>
<evidence type="ECO:0000259" key="6">
    <source>
        <dbReference type="Pfam" id="PF08546"/>
    </source>
</evidence>
<dbReference type="InterPro" id="IPR051402">
    <property type="entry name" value="KPR-Related"/>
</dbReference>
<dbReference type="Pfam" id="PF08546">
    <property type="entry name" value="ApbA_C"/>
    <property type="match status" value="1"/>
</dbReference>
<dbReference type="InterPro" id="IPR013332">
    <property type="entry name" value="KPR_N"/>
</dbReference>
<protein>
    <recommendedName>
        <fullName evidence="4">2-dehydropantoate 2-reductase</fullName>
        <ecNumber evidence="4">1.1.1.169</ecNumber>
    </recommendedName>
    <alternativeName>
        <fullName evidence="4">Ketopantoate reductase</fullName>
    </alternativeName>
</protein>
<evidence type="ECO:0000256" key="4">
    <source>
        <dbReference type="RuleBase" id="RU362068"/>
    </source>
</evidence>
<comment type="pathway">
    <text evidence="4">Cofactor biosynthesis; (R)-pantothenate biosynthesis; (R)-pantoate from 3-methyl-2-oxobutanoate: step 2/2.</text>
</comment>
<dbReference type="STRING" id="426128.SAMN05660297_02386"/>
<comment type="similarity">
    <text evidence="1 4">Belongs to the ketopantoate reductase family.</text>
</comment>
<proteinExistence type="inferred from homology"/>
<dbReference type="InterPro" id="IPR008927">
    <property type="entry name" value="6-PGluconate_DH-like_C_sf"/>
</dbReference>
<dbReference type="InterPro" id="IPR003710">
    <property type="entry name" value="ApbA"/>
</dbReference>
<gene>
    <name evidence="7" type="ORF">SAMN05660297_02386</name>
</gene>
<evidence type="ECO:0000259" key="5">
    <source>
        <dbReference type="Pfam" id="PF02558"/>
    </source>
</evidence>
<dbReference type="Pfam" id="PF02558">
    <property type="entry name" value="ApbA"/>
    <property type="match status" value="1"/>
</dbReference>